<evidence type="ECO:0000313" key="1">
    <source>
        <dbReference type="EMBL" id="RXS96550.1"/>
    </source>
</evidence>
<keyword evidence="2" id="KW-1185">Reference proteome</keyword>
<dbReference type="OrthoDB" id="122568at2"/>
<comment type="caution">
    <text evidence="1">The sequence shown here is derived from an EMBL/GenBank/DDBJ whole genome shotgun (WGS) entry which is preliminary data.</text>
</comment>
<dbReference type="Proteomes" id="UP000290253">
    <property type="component" value="Unassembled WGS sequence"/>
</dbReference>
<organism evidence="1 2">
    <name type="scientific">Silvibacterium dinghuense</name>
    <dbReference type="NCBI Taxonomy" id="1560006"/>
    <lineage>
        <taxon>Bacteria</taxon>
        <taxon>Pseudomonadati</taxon>
        <taxon>Acidobacteriota</taxon>
        <taxon>Terriglobia</taxon>
        <taxon>Terriglobales</taxon>
        <taxon>Acidobacteriaceae</taxon>
        <taxon>Silvibacterium</taxon>
    </lineage>
</organism>
<gene>
    <name evidence="1" type="ORF">ESZ00_00915</name>
</gene>
<dbReference type="RefSeq" id="WP_129206299.1">
    <property type="nucleotide sequence ID" value="NZ_BMGU01000001.1"/>
</dbReference>
<dbReference type="EMBL" id="SDMK01000001">
    <property type="protein sequence ID" value="RXS96550.1"/>
    <property type="molecule type" value="Genomic_DNA"/>
</dbReference>
<reference evidence="1 2" key="1">
    <citation type="journal article" date="2016" name="Int. J. Syst. Evol. Microbiol.">
        <title>Acidipila dinghuensis sp. nov., an acidobacterium isolated from forest soil.</title>
        <authorList>
            <person name="Jiang Y.W."/>
            <person name="Wang J."/>
            <person name="Chen M.H."/>
            <person name="Lv Y.Y."/>
            <person name="Qiu L.H."/>
        </authorList>
    </citation>
    <scope>NUCLEOTIDE SEQUENCE [LARGE SCALE GENOMIC DNA]</scope>
    <source>
        <strain evidence="1 2">DHOF10</strain>
    </source>
</reference>
<accession>A0A4Q1SHA3</accession>
<name>A0A4Q1SHA3_9BACT</name>
<evidence type="ECO:0000313" key="2">
    <source>
        <dbReference type="Proteomes" id="UP000290253"/>
    </source>
</evidence>
<sequence>MRGSYESTPMLKLTAASGEDPEKLVRLLSGVLLASGGWVLSRATQGREVAEIDFEFVRSTCIEIYAALVASGIELSRESHYQLAELCACTRRLMREKAYGIARIDLVIYGDASARVADPELSLREV</sequence>
<dbReference type="AlphaFoldDB" id="A0A4Q1SHA3"/>
<protein>
    <submittedName>
        <fullName evidence="1">Uncharacterized protein</fullName>
    </submittedName>
</protein>
<proteinExistence type="predicted"/>